<dbReference type="CDD" id="cd18584">
    <property type="entry name" value="ABC_6TM_AarD_CydD"/>
    <property type="match status" value="1"/>
</dbReference>
<keyword evidence="6 8" id="KW-1133">Transmembrane helix</keyword>
<evidence type="ECO:0000256" key="1">
    <source>
        <dbReference type="ARBA" id="ARBA00004651"/>
    </source>
</evidence>
<protein>
    <submittedName>
        <fullName evidence="11">Thiol reductant ABC exporter subunit CydD</fullName>
    </submittedName>
</protein>
<dbReference type="Gene3D" id="1.20.1560.10">
    <property type="entry name" value="ABC transporter type 1, transmembrane domain"/>
    <property type="match status" value="1"/>
</dbReference>
<dbReference type="SMART" id="SM00382">
    <property type="entry name" value="AAA"/>
    <property type="match status" value="1"/>
</dbReference>
<dbReference type="GO" id="GO:0016887">
    <property type="term" value="F:ATP hydrolysis activity"/>
    <property type="evidence" value="ECO:0007669"/>
    <property type="project" value="InterPro"/>
</dbReference>
<dbReference type="InterPro" id="IPR003593">
    <property type="entry name" value="AAA+_ATPase"/>
</dbReference>
<feature type="domain" description="ABC transmembrane type-1" evidence="10">
    <location>
        <begin position="10"/>
        <end position="296"/>
    </location>
</feature>
<dbReference type="InterPro" id="IPR027417">
    <property type="entry name" value="P-loop_NTPase"/>
</dbReference>
<sequence>MGGLRPASYLAAIAALIVLPQSALVGLSLGSLVTGTVPFLSPLLSVIAYVGFGLLRHLLDAWGGRIGFRAAQRVVALERQALVAAEGRVSPFSPNGVSSAEGASLIGDKLDLLLPYLTRYRTASMKSRIIPLFILGATAWVSWAAALILLVAGPLIPLFMALVGYAARDASAKHLKETGSLNALLLERLNALVDIKLLDGRDVMVRQFFASAESLRVRTMAVLKVAFLSSTVLELFSALGIAMVAVYVGFSLLGTFSFGTFGAPLTLAQGIFVLLLAPEFFAPLRELASAWHDKAAALAIAEELEGMSGRPRMSILGAGGGPEALAGPVHVTTRGLRYSSGGGFSITYPDIDIQAGDAVAISGPSGVGKSTLLALLAGLARANDGEVRVCGVVLNDAAADAWRARLCWVSQTPHFANASLLANITGSVMPRDERRFDEAVKAAGLVPVIASLPRGALTRLGETGSRLSGGEARRVMLARALYADADVVLADEPTADLDPLNAERVVDSLLALAERGKTLIVATHDRRLIERLGREIALGETV</sequence>
<evidence type="ECO:0000256" key="6">
    <source>
        <dbReference type="ARBA" id="ARBA00022989"/>
    </source>
</evidence>
<evidence type="ECO:0000256" key="3">
    <source>
        <dbReference type="ARBA" id="ARBA00022692"/>
    </source>
</evidence>
<reference evidence="11 12" key="1">
    <citation type="submission" date="2019-07" db="EMBL/GenBank/DDBJ databases">
        <title>Whole genome shotgun sequence of Rhizobium naphthalenivorans NBRC 107585.</title>
        <authorList>
            <person name="Hosoyama A."/>
            <person name="Uohara A."/>
            <person name="Ohji S."/>
            <person name="Ichikawa N."/>
        </authorList>
    </citation>
    <scope>NUCLEOTIDE SEQUENCE [LARGE SCALE GENOMIC DNA]</scope>
    <source>
        <strain evidence="11 12">NBRC 107585</strain>
    </source>
</reference>
<organism evidence="11 12">
    <name type="scientific">Ciceribacter naphthalenivorans</name>
    <dbReference type="NCBI Taxonomy" id="1118451"/>
    <lineage>
        <taxon>Bacteria</taxon>
        <taxon>Pseudomonadati</taxon>
        <taxon>Pseudomonadota</taxon>
        <taxon>Alphaproteobacteria</taxon>
        <taxon>Hyphomicrobiales</taxon>
        <taxon>Rhizobiaceae</taxon>
        <taxon>Ciceribacter</taxon>
    </lineage>
</organism>
<dbReference type="Proteomes" id="UP000321717">
    <property type="component" value="Unassembled WGS sequence"/>
</dbReference>
<evidence type="ECO:0000256" key="4">
    <source>
        <dbReference type="ARBA" id="ARBA00022741"/>
    </source>
</evidence>
<dbReference type="NCBIfam" id="TIGR02857">
    <property type="entry name" value="CydD"/>
    <property type="match status" value="1"/>
</dbReference>
<evidence type="ECO:0000256" key="7">
    <source>
        <dbReference type="ARBA" id="ARBA00023136"/>
    </source>
</evidence>
<dbReference type="InterPro" id="IPR003439">
    <property type="entry name" value="ABC_transporter-like_ATP-bd"/>
</dbReference>
<feature type="transmembrane region" description="Helical" evidence="8">
    <location>
        <begin position="7"/>
        <end position="33"/>
    </location>
</feature>
<dbReference type="InterPro" id="IPR036640">
    <property type="entry name" value="ABC1_TM_sf"/>
</dbReference>
<feature type="transmembrane region" description="Helical" evidence="8">
    <location>
        <begin position="256"/>
        <end position="277"/>
    </location>
</feature>
<comment type="subcellular location">
    <subcellularLocation>
        <location evidence="1">Cell membrane</location>
        <topology evidence="1">Multi-pass membrane protein</topology>
    </subcellularLocation>
</comment>
<dbReference type="PROSITE" id="PS50893">
    <property type="entry name" value="ABC_TRANSPORTER_2"/>
    <property type="match status" value="1"/>
</dbReference>
<comment type="caution">
    <text evidence="11">The sequence shown here is derived from an EMBL/GenBank/DDBJ whole genome shotgun (WGS) entry which is preliminary data.</text>
</comment>
<evidence type="ECO:0000256" key="8">
    <source>
        <dbReference type="SAM" id="Phobius"/>
    </source>
</evidence>
<evidence type="ECO:0000259" key="10">
    <source>
        <dbReference type="PROSITE" id="PS50929"/>
    </source>
</evidence>
<dbReference type="InterPro" id="IPR039421">
    <property type="entry name" value="Type_1_exporter"/>
</dbReference>
<dbReference type="GO" id="GO:0005886">
    <property type="term" value="C:plasma membrane"/>
    <property type="evidence" value="ECO:0007669"/>
    <property type="project" value="UniProtKB-SubCell"/>
</dbReference>
<dbReference type="InterPro" id="IPR014216">
    <property type="entry name" value="ABC_transptr_CydD"/>
</dbReference>
<keyword evidence="3 8" id="KW-0812">Transmembrane</keyword>
<feature type="transmembrane region" description="Helical" evidence="8">
    <location>
        <begin position="225"/>
        <end position="250"/>
    </location>
</feature>
<feature type="transmembrane region" description="Helical" evidence="8">
    <location>
        <begin position="129"/>
        <end position="145"/>
    </location>
</feature>
<dbReference type="GO" id="GO:0034040">
    <property type="term" value="F:ATPase-coupled lipid transmembrane transporter activity"/>
    <property type="evidence" value="ECO:0007669"/>
    <property type="project" value="TreeGrafter"/>
</dbReference>
<gene>
    <name evidence="11" type="primary">cydD_1</name>
    <name evidence="11" type="ORF">RNA01_36100</name>
</gene>
<evidence type="ECO:0000256" key="5">
    <source>
        <dbReference type="ARBA" id="ARBA00022840"/>
    </source>
</evidence>
<dbReference type="AlphaFoldDB" id="A0A512HMK4"/>
<feature type="transmembrane region" description="Helical" evidence="8">
    <location>
        <begin position="39"/>
        <end position="59"/>
    </location>
</feature>
<dbReference type="Pfam" id="PF00005">
    <property type="entry name" value="ABC_tran"/>
    <property type="match status" value="1"/>
</dbReference>
<comment type="similarity">
    <text evidence="2">Belongs to the ABC transporter superfamily.</text>
</comment>
<accession>A0A512HMK4</accession>
<dbReference type="Pfam" id="PF00664">
    <property type="entry name" value="ABC_membrane"/>
    <property type="match status" value="1"/>
</dbReference>
<proteinExistence type="inferred from homology"/>
<dbReference type="InterPro" id="IPR017871">
    <property type="entry name" value="ABC_transporter-like_CS"/>
</dbReference>
<evidence type="ECO:0000313" key="11">
    <source>
        <dbReference type="EMBL" id="GEO86678.1"/>
    </source>
</evidence>
<dbReference type="SUPFAM" id="SSF52540">
    <property type="entry name" value="P-loop containing nucleoside triphosphate hydrolases"/>
    <property type="match status" value="1"/>
</dbReference>
<evidence type="ECO:0000256" key="2">
    <source>
        <dbReference type="ARBA" id="ARBA00005417"/>
    </source>
</evidence>
<dbReference type="SUPFAM" id="SSF90123">
    <property type="entry name" value="ABC transporter transmembrane region"/>
    <property type="match status" value="1"/>
</dbReference>
<keyword evidence="5" id="KW-0067">ATP-binding</keyword>
<dbReference type="PANTHER" id="PTHR24221:SF261">
    <property type="entry name" value="GLUTATHIONE_L-CYSTEINE TRANSPORT SYSTEM ATP-BINDING_PERMEASE PROTEIN CYDD"/>
    <property type="match status" value="1"/>
</dbReference>
<dbReference type="GO" id="GO:0042883">
    <property type="term" value="P:cysteine transport"/>
    <property type="evidence" value="ECO:0007669"/>
    <property type="project" value="InterPro"/>
</dbReference>
<dbReference type="GO" id="GO:0140359">
    <property type="term" value="F:ABC-type transporter activity"/>
    <property type="evidence" value="ECO:0007669"/>
    <property type="project" value="InterPro"/>
</dbReference>
<keyword evidence="7 8" id="KW-0472">Membrane</keyword>
<evidence type="ECO:0000313" key="12">
    <source>
        <dbReference type="Proteomes" id="UP000321717"/>
    </source>
</evidence>
<dbReference type="EMBL" id="BJZP01000022">
    <property type="protein sequence ID" value="GEO86678.1"/>
    <property type="molecule type" value="Genomic_DNA"/>
</dbReference>
<feature type="domain" description="ABC transporter" evidence="9">
    <location>
        <begin position="331"/>
        <end position="541"/>
    </location>
</feature>
<dbReference type="PANTHER" id="PTHR24221">
    <property type="entry name" value="ATP-BINDING CASSETTE SUB-FAMILY B"/>
    <property type="match status" value="1"/>
</dbReference>
<keyword evidence="12" id="KW-1185">Reference proteome</keyword>
<dbReference type="InterPro" id="IPR011527">
    <property type="entry name" value="ABC1_TM_dom"/>
</dbReference>
<dbReference type="GO" id="GO:0005524">
    <property type="term" value="F:ATP binding"/>
    <property type="evidence" value="ECO:0007669"/>
    <property type="project" value="UniProtKB-KW"/>
</dbReference>
<evidence type="ECO:0000259" key="9">
    <source>
        <dbReference type="PROSITE" id="PS50893"/>
    </source>
</evidence>
<dbReference type="PROSITE" id="PS50929">
    <property type="entry name" value="ABC_TM1F"/>
    <property type="match status" value="1"/>
</dbReference>
<dbReference type="PROSITE" id="PS00211">
    <property type="entry name" value="ABC_TRANSPORTER_1"/>
    <property type="match status" value="1"/>
</dbReference>
<name>A0A512HMK4_9HYPH</name>
<dbReference type="Gene3D" id="3.40.50.300">
    <property type="entry name" value="P-loop containing nucleotide triphosphate hydrolases"/>
    <property type="match status" value="1"/>
</dbReference>
<keyword evidence="4" id="KW-0547">Nucleotide-binding</keyword>